<accession>A0A067C7V7</accession>
<dbReference type="AlphaFoldDB" id="A0A067C7V7"/>
<organism evidence="2 3">
    <name type="scientific">Saprolegnia parasitica (strain CBS 223.65)</name>
    <dbReference type="NCBI Taxonomy" id="695850"/>
    <lineage>
        <taxon>Eukaryota</taxon>
        <taxon>Sar</taxon>
        <taxon>Stramenopiles</taxon>
        <taxon>Oomycota</taxon>
        <taxon>Saprolegniomycetes</taxon>
        <taxon>Saprolegniales</taxon>
        <taxon>Saprolegniaceae</taxon>
        <taxon>Saprolegnia</taxon>
    </lineage>
</organism>
<dbReference type="OrthoDB" id="1923159at2759"/>
<dbReference type="GeneID" id="24130243"/>
<evidence type="ECO:0000256" key="1">
    <source>
        <dbReference type="SAM" id="MobiDB-lite"/>
    </source>
</evidence>
<dbReference type="OMA" id="MMDIFMT"/>
<feature type="compositionally biased region" description="Basic residues" evidence="1">
    <location>
        <begin position="683"/>
        <end position="692"/>
    </location>
</feature>
<dbReference type="VEuPathDB" id="FungiDB:SPRG_07997"/>
<gene>
    <name evidence="2" type="ORF">SPRG_07997</name>
</gene>
<dbReference type="Proteomes" id="UP000030745">
    <property type="component" value="Unassembled WGS sequence"/>
</dbReference>
<evidence type="ECO:0000313" key="2">
    <source>
        <dbReference type="EMBL" id="KDO26593.1"/>
    </source>
</evidence>
<reference evidence="2 3" key="1">
    <citation type="journal article" date="2013" name="PLoS Genet.">
        <title>Distinctive expansion of potential virulence genes in the genome of the oomycete fish pathogen Saprolegnia parasitica.</title>
        <authorList>
            <person name="Jiang R.H."/>
            <person name="de Bruijn I."/>
            <person name="Haas B.J."/>
            <person name="Belmonte R."/>
            <person name="Lobach L."/>
            <person name="Christie J."/>
            <person name="van den Ackerveken G."/>
            <person name="Bottin A."/>
            <person name="Bulone V."/>
            <person name="Diaz-Moreno S.M."/>
            <person name="Dumas B."/>
            <person name="Fan L."/>
            <person name="Gaulin E."/>
            <person name="Govers F."/>
            <person name="Grenville-Briggs L.J."/>
            <person name="Horner N.R."/>
            <person name="Levin J.Z."/>
            <person name="Mammella M."/>
            <person name="Meijer H.J."/>
            <person name="Morris P."/>
            <person name="Nusbaum C."/>
            <person name="Oome S."/>
            <person name="Phillips A.J."/>
            <person name="van Rooyen D."/>
            <person name="Rzeszutek E."/>
            <person name="Saraiva M."/>
            <person name="Secombes C.J."/>
            <person name="Seidl M.F."/>
            <person name="Snel B."/>
            <person name="Stassen J.H."/>
            <person name="Sykes S."/>
            <person name="Tripathy S."/>
            <person name="van den Berg H."/>
            <person name="Vega-Arreguin J.C."/>
            <person name="Wawra S."/>
            <person name="Young S.K."/>
            <person name="Zeng Q."/>
            <person name="Dieguez-Uribeondo J."/>
            <person name="Russ C."/>
            <person name="Tyler B.M."/>
            <person name="van West P."/>
        </authorList>
    </citation>
    <scope>NUCLEOTIDE SEQUENCE [LARGE SCALE GENOMIC DNA]</scope>
    <source>
        <strain evidence="2 3">CBS 223.65</strain>
    </source>
</reference>
<feature type="compositionally biased region" description="Acidic residues" evidence="1">
    <location>
        <begin position="666"/>
        <end position="676"/>
    </location>
</feature>
<dbReference type="RefSeq" id="XP_012202735.1">
    <property type="nucleotide sequence ID" value="XM_012347345.1"/>
</dbReference>
<evidence type="ECO:0000313" key="3">
    <source>
        <dbReference type="Proteomes" id="UP000030745"/>
    </source>
</evidence>
<dbReference type="EMBL" id="KK583223">
    <property type="protein sequence ID" value="KDO26593.1"/>
    <property type="molecule type" value="Genomic_DNA"/>
</dbReference>
<name>A0A067C7V7_SAPPC</name>
<protein>
    <submittedName>
        <fullName evidence="2">Uncharacterized protein</fullName>
    </submittedName>
</protein>
<feature type="region of interest" description="Disordered" evidence="1">
    <location>
        <begin position="614"/>
        <end position="698"/>
    </location>
</feature>
<dbReference type="KEGG" id="spar:SPRG_07997"/>
<feature type="compositionally biased region" description="Acidic residues" evidence="1">
    <location>
        <begin position="633"/>
        <end position="645"/>
    </location>
</feature>
<dbReference type="STRING" id="695850.A0A067C7V7"/>
<feature type="compositionally biased region" description="Basic residues" evidence="1">
    <location>
        <begin position="615"/>
        <end position="628"/>
    </location>
</feature>
<sequence>MSQLNQAMAALAVEIPPATDAHGAALSPKLLYKDQLEILHRMLSLETPTLTVKMLQYLTHDEVCAAFISFITRVVPEVDEDQTTFLRDGPRKLRAHHRDHIEARDVDDVSDELLKSYHVTMMLTDDENSEPIMNFLQNKTPLIVRCLFGLFQTNSRGNFRHGCRLLDRLLRYHLDDVYKTIASGGVERYINAMLLHLEEAPVADVFLAMICKPHNAAFLRMYKSSPDAKWRFFRGLSDMNILVTLGEHICKPEYSEAHAMAAADVFLELIDRLAADDNGELLLQPLGHSTQLLNDLIKTFLHVPNSADPLAYLSAPSGRRQAALRCLLGLLHKSSLEQVPGPPTSPYHSFGATVVNLVPNQLLSLRPRIFAHVGSVGITKYLAYMVETHRAQLKMTSPSTLCVQHTGYSVAYPFTGFRLDLVLMVDELVKNDPSLLEQFTTEAWQALIYWFTHFPHNNLYAGTFARLLLAALRTNDEAILKPLLQKLKLVTTLLKAYESGDAAGRGYVLHCCNLLRLHASGVAPDAYLRSFLMSHAMWHEFEPQLRAITSAMVVKGLGITVPTTMSRYGGYGGYSSLPDPPESVPGIDLGSDYAKSLGFIDDVAWPVELVDGEKKKKKKNKKAKKKTSMGHEGDEEDEVMTDEDAVPTHLHSPKSRSRKQSSEPNVTDDNDEDVDGVSENGKKAKKKRKKGKKKDDDA</sequence>
<proteinExistence type="predicted"/>
<keyword evidence="3" id="KW-1185">Reference proteome</keyword>